<keyword evidence="1" id="KW-0812">Transmembrane</keyword>
<dbReference type="SUPFAM" id="SSF56024">
    <property type="entry name" value="Phospholipase D/nuclease"/>
    <property type="match status" value="2"/>
</dbReference>
<dbReference type="GO" id="GO:0032049">
    <property type="term" value="P:cardiolipin biosynthetic process"/>
    <property type="evidence" value="ECO:0007669"/>
    <property type="project" value="UniProtKB-ARBA"/>
</dbReference>
<dbReference type="InterPro" id="IPR001736">
    <property type="entry name" value="PLipase_D/transphosphatidylase"/>
</dbReference>
<keyword evidence="1" id="KW-1133">Transmembrane helix</keyword>
<dbReference type="OrthoDB" id="9762009at2"/>
<dbReference type="Pfam" id="PF13091">
    <property type="entry name" value="PLDc_2"/>
    <property type="match status" value="2"/>
</dbReference>
<reference evidence="3 4" key="1">
    <citation type="submission" date="2019-03" db="EMBL/GenBank/DDBJ databases">
        <title>Genomic Encyclopedia of Archaeal and Bacterial Type Strains, Phase II (KMG-II): from individual species to whole genera.</title>
        <authorList>
            <person name="Goeker M."/>
        </authorList>
    </citation>
    <scope>NUCLEOTIDE SEQUENCE [LARGE SCALE GENOMIC DNA]</scope>
    <source>
        <strain evidence="3 4">DSM 24323</strain>
    </source>
</reference>
<keyword evidence="1" id="KW-0472">Membrane</keyword>
<feature type="transmembrane region" description="Helical" evidence="1">
    <location>
        <begin position="13"/>
        <end position="35"/>
    </location>
</feature>
<evidence type="ECO:0000256" key="1">
    <source>
        <dbReference type="SAM" id="Phobius"/>
    </source>
</evidence>
<dbReference type="GO" id="GO:0030572">
    <property type="term" value="F:phosphatidyltransferase activity"/>
    <property type="evidence" value="ECO:0007669"/>
    <property type="project" value="UniProtKB-ARBA"/>
</dbReference>
<dbReference type="PANTHER" id="PTHR21248">
    <property type="entry name" value="CARDIOLIPIN SYNTHASE"/>
    <property type="match status" value="1"/>
</dbReference>
<dbReference type="CDD" id="cd09159">
    <property type="entry name" value="PLDc_ybhO_like_2"/>
    <property type="match status" value="1"/>
</dbReference>
<dbReference type="AlphaFoldDB" id="A0A4R7JBY4"/>
<feature type="domain" description="PLD phosphodiesterase" evidence="2">
    <location>
        <begin position="324"/>
        <end position="351"/>
    </location>
</feature>
<dbReference type="PROSITE" id="PS50035">
    <property type="entry name" value="PLD"/>
    <property type="match status" value="2"/>
</dbReference>
<comment type="caution">
    <text evidence="3">The sequence shown here is derived from an EMBL/GenBank/DDBJ whole genome shotgun (WGS) entry which is preliminary data.</text>
</comment>
<dbReference type="EMBL" id="SOAW01000001">
    <property type="protein sequence ID" value="TDT34197.1"/>
    <property type="molecule type" value="Genomic_DNA"/>
</dbReference>
<dbReference type="CDD" id="cd09110">
    <property type="entry name" value="PLDc_CLS_1"/>
    <property type="match status" value="1"/>
</dbReference>
<dbReference type="PANTHER" id="PTHR21248:SF22">
    <property type="entry name" value="PHOSPHOLIPASE D"/>
    <property type="match status" value="1"/>
</dbReference>
<dbReference type="SMART" id="SM00155">
    <property type="entry name" value="PLDc"/>
    <property type="match status" value="2"/>
</dbReference>
<evidence type="ECO:0000313" key="4">
    <source>
        <dbReference type="Proteomes" id="UP000295371"/>
    </source>
</evidence>
<accession>A0A4R7JBY4</accession>
<gene>
    <name evidence="3" type="ORF">CLV29_1853</name>
</gene>
<evidence type="ECO:0000259" key="2">
    <source>
        <dbReference type="PROSITE" id="PS50035"/>
    </source>
</evidence>
<dbReference type="Gene3D" id="3.30.870.10">
    <property type="entry name" value="Endonuclease Chain A"/>
    <property type="match status" value="2"/>
</dbReference>
<evidence type="ECO:0000313" key="3">
    <source>
        <dbReference type="EMBL" id="TDT34197.1"/>
    </source>
</evidence>
<sequence>MIGYVNLRRLGTWLRRILLGLFGSQLLIIAVLTGIDSYRKRFRPQPSFPYCLPQTLADDSGDVRIYTFGADLYDDMLADIDAATTRIDFETFIWKSDGYGQRVKDALTRAAHRGVDVHVIYDRFANLVVPRRFFDLDPKIHVHEHPLLRRGQPAWLPTSWARTHRKLLIIDSKVAYLGGYNIGDLYATDWRDTHIRLSGSPVPELENAFIDFWNADARPVLPEVTERTWDSPVRVHRNIPSLFTFPIRSMYLEAIDRANRNCWMTHAYLIPDEGLTSTLIAAASRGVDVRIIVPAASNHVVADWLSRGFYRRLLEGGVRLFLFQNAMVHAKTATIDGIWSTIGTANMDNLSLAFNYELNVEILGAETAQVMEGIFSQDLGNCVEVTLEEWERRSIVAKATEAILAPLRPLF</sequence>
<protein>
    <submittedName>
        <fullName evidence="3">Cardiolipin synthase</fullName>
    </submittedName>
</protein>
<name>A0A4R7JBY4_9ACTN</name>
<feature type="domain" description="PLD phosphodiesterase" evidence="2">
    <location>
        <begin position="159"/>
        <end position="186"/>
    </location>
</feature>
<dbReference type="InterPro" id="IPR025202">
    <property type="entry name" value="PLD-like_dom"/>
</dbReference>
<proteinExistence type="predicted"/>
<organism evidence="3 4">
    <name type="scientific">Naumannella halotolerans</name>
    <dbReference type="NCBI Taxonomy" id="993414"/>
    <lineage>
        <taxon>Bacteria</taxon>
        <taxon>Bacillati</taxon>
        <taxon>Actinomycetota</taxon>
        <taxon>Actinomycetes</taxon>
        <taxon>Propionibacteriales</taxon>
        <taxon>Propionibacteriaceae</taxon>
        <taxon>Naumannella</taxon>
    </lineage>
</organism>
<dbReference type="Proteomes" id="UP000295371">
    <property type="component" value="Unassembled WGS sequence"/>
</dbReference>
<keyword evidence="4" id="KW-1185">Reference proteome</keyword>